<organism evidence="1 2">
    <name type="scientific">Alteromonas mediterranea</name>
    <dbReference type="NCBI Taxonomy" id="314275"/>
    <lineage>
        <taxon>Bacteria</taxon>
        <taxon>Pseudomonadati</taxon>
        <taxon>Pseudomonadota</taxon>
        <taxon>Gammaproteobacteria</taxon>
        <taxon>Alteromonadales</taxon>
        <taxon>Alteromonadaceae</taxon>
        <taxon>Alteromonas/Salinimonas group</taxon>
        <taxon>Alteromonas</taxon>
    </lineage>
</organism>
<accession>A0AAC8XIW6</accession>
<evidence type="ECO:0000313" key="2">
    <source>
        <dbReference type="Proteomes" id="UP000061468"/>
    </source>
</evidence>
<dbReference type="EMBL" id="CP013928">
    <property type="protein sequence ID" value="AMJ78313.1"/>
    <property type="molecule type" value="Genomic_DNA"/>
</dbReference>
<name>A0AAC8XIW6_9ALTE</name>
<dbReference type="RefSeq" id="WP_015066947.1">
    <property type="nucleotide sequence ID" value="NZ_CP013928.1"/>
</dbReference>
<sequence length="89" mass="10112">MAKQKTNVVNEDEAKEVTIRGPYFMSQAQLFAKLGLGRSTYEKLTNPSSEYYDPDFPKPVNIFTGKKLRYSSIDVDRYIMAHSNLTDAA</sequence>
<evidence type="ECO:0000313" key="1">
    <source>
        <dbReference type="EMBL" id="AMJ78313.1"/>
    </source>
</evidence>
<reference evidence="1 2" key="1">
    <citation type="submission" date="2015-12" db="EMBL/GenBank/DDBJ databases">
        <title>Intraspecies pangenome expansion in the marine bacterium Alteromonas.</title>
        <authorList>
            <person name="Lopez-Perez M."/>
            <person name="Rodriguez-Valera F."/>
        </authorList>
    </citation>
    <scope>NUCLEOTIDE SEQUENCE [LARGE SCALE GENOMIC DNA]</scope>
    <source>
        <strain evidence="1 2">UM8</strain>
    </source>
</reference>
<dbReference type="AlphaFoldDB" id="A0AAC8XIW6"/>
<proteinExistence type="predicted"/>
<dbReference type="Proteomes" id="UP000061468">
    <property type="component" value="Chromosome"/>
</dbReference>
<protein>
    <submittedName>
        <fullName evidence="1">Uncharacterized protein</fullName>
    </submittedName>
</protein>
<gene>
    <name evidence="1" type="ORF">AV942_08435</name>
</gene>